<feature type="transmembrane region" description="Helical" evidence="1">
    <location>
        <begin position="22"/>
        <end position="45"/>
    </location>
</feature>
<feature type="transmembrane region" description="Helical" evidence="1">
    <location>
        <begin position="271"/>
        <end position="292"/>
    </location>
</feature>
<dbReference type="PANTHER" id="PTHR23520">
    <property type="entry name" value="TRANSPORTER, PUTATIVE (AFU_ORTHOLOGUE AFUA_3G04000)-RELATED"/>
    <property type="match status" value="1"/>
</dbReference>
<feature type="transmembrane region" description="Helical" evidence="1">
    <location>
        <begin position="398"/>
        <end position="416"/>
    </location>
</feature>
<dbReference type="EMBL" id="KF900303">
    <property type="protein sequence ID" value="AIE90248.1"/>
    <property type="molecule type" value="Genomic_DNA"/>
</dbReference>
<keyword evidence="1" id="KW-0812">Transmembrane</keyword>
<dbReference type="Gene3D" id="1.20.1250.20">
    <property type="entry name" value="MFS general substrate transporter like domains"/>
    <property type="match status" value="1"/>
</dbReference>
<dbReference type="InterPro" id="IPR020846">
    <property type="entry name" value="MFS_dom"/>
</dbReference>
<feature type="domain" description="Major facilitator superfamily (MFS) profile" evidence="2">
    <location>
        <begin position="15"/>
        <end position="420"/>
    </location>
</feature>
<feature type="transmembrane region" description="Helical" evidence="1">
    <location>
        <begin position="108"/>
        <end position="125"/>
    </location>
</feature>
<proteinExistence type="predicted"/>
<name>A0A075FGS9_9EURY</name>
<dbReference type="GO" id="GO:0022857">
    <property type="term" value="F:transmembrane transporter activity"/>
    <property type="evidence" value="ECO:0007669"/>
    <property type="project" value="InterPro"/>
</dbReference>
<evidence type="ECO:0000259" key="2">
    <source>
        <dbReference type="PROSITE" id="PS50850"/>
    </source>
</evidence>
<sequence>MEAVTEVGYFGRLRQFSRNARLYLLHVIGMDLIHGAWEVLFNLYLLAVGFDVKFVGIRIAVLGIAGSLASIPAGRLADRIDRKWGFIIGDGGGAACALILIMSTDANAILAFSAISACFSALHHVTESPFMAENSEPEERIHLFSVEQGLATLAAMVGALIAGFLPQYLIGSEGLTLVEAYRWAVHIGIAWWFLSLIPAIMLKRYVSEEVTKARAEVAQEERSGWLSGVRSPETVYRFVVIGTLLSLGGGFVIRLANVFFHYDLHAHEHQIGMVFAAGSFFLAIGAFAVPLVVERLGEVATIVWTRFAAIPFILLIGFAPELATPETVVSLAGLAWVLRTSLFNMSGPAFEAFSMGQLHPTERATYIGISRLFGSAMAAVGGYLGAVLMSGGDFRTPFVVMAVLYAISTALFMQWFRGTPGLSDPRSLRESVP</sequence>
<accession>A0A075FGS9</accession>
<feature type="transmembrane region" description="Helical" evidence="1">
    <location>
        <begin position="235"/>
        <end position="259"/>
    </location>
</feature>
<dbReference type="PROSITE" id="PS50850">
    <property type="entry name" value="MFS"/>
    <property type="match status" value="1"/>
</dbReference>
<reference evidence="3" key="1">
    <citation type="journal article" date="2014" name="Genome Biol. Evol.">
        <title>Pangenome evidence for extensive interdomain horizontal transfer affecting lineage core and shell genes in uncultured planktonic thaumarchaeota and euryarchaeota.</title>
        <authorList>
            <person name="Deschamps P."/>
            <person name="Zivanovic Y."/>
            <person name="Moreira D."/>
            <person name="Rodriguez-Valera F."/>
            <person name="Lopez-Garcia P."/>
        </authorList>
    </citation>
    <scope>NUCLEOTIDE SEQUENCE</scope>
</reference>
<feature type="transmembrane region" description="Helical" evidence="1">
    <location>
        <begin position="365"/>
        <end position="386"/>
    </location>
</feature>
<protein>
    <submittedName>
        <fullName evidence="3">Permease of the major facilitator superfamily</fullName>
    </submittedName>
</protein>
<dbReference type="InterPro" id="IPR036259">
    <property type="entry name" value="MFS_trans_sf"/>
</dbReference>
<keyword evidence="1" id="KW-1133">Transmembrane helix</keyword>
<feature type="transmembrane region" description="Helical" evidence="1">
    <location>
        <begin position="183"/>
        <end position="202"/>
    </location>
</feature>
<dbReference type="SUPFAM" id="SSF103473">
    <property type="entry name" value="MFS general substrate transporter"/>
    <property type="match status" value="1"/>
</dbReference>
<dbReference type="Pfam" id="PF07690">
    <property type="entry name" value="MFS_1"/>
    <property type="match status" value="1"/>
</dbReference>
<organism evidence="3">
    <name type="scientific">uncultured marine group II/III euryarchaeote AD1000_01_G07</name>
    <dbReference type="NCBI Taxonomy" id="1457698"/>
    <lineage>
        <taxon>Archaea</taxon>
        <taxon>Methanobacteriati</taxon>
        <taxon>Methanobacteriota</taxon>
        <taxon>environmental samples</taxon>
    </lineage>
</organism>
<evidence type="ECO:0000256" key="1">
    <source>
        <dbReference type="SAM" id="Phobius"/>
    </source>
</evidence>
<feature type="transmembrane region" description="Helical" evidence="1">
    <location>
        <begin position="150"/>
        <end position="171"/>
    </location>
</feature>
<evidence type="ECO:0000313" key="3">
    <source>
        <dbReference type="EMBL" id="AIE90248.1"/>
    </source>
</evidence>
<dbReference type="AlphaFoldDB" id="A0A075FGS9"/>
<dbReference type="InterPro" id="IPR011701">
    <property type="entry name" value="MFS"/>
</dbReference>
<feature type="transmembrane region" description="Helical" evidence="1">
    <location>
        <begin position="299"/>
        <end position="319"/>
    </location>
</feature>
<dbReference type="PANTHER" id="PTHR23520:SF5">
    <property type="entry name" value="TRANSPORTER, PUTATIVE (AFU_ORTHOLOGUE AFUA_3G04000)-RELATED"/>
    <property type="match status" value="1"/>
</dbReference>
<feature type="transmembrane region" description="Helical" evidence="1">
    <location>
        <begin position="57"/>
        <end position="77"/>
    </location>
</feature>
<feature type="transmembrane region" description="Helical" evidence="1">
    <location>
        <begin position="84"/>
        <end position="102"/>
    </location>
</feature>
<keyword evidence="1" id="KW-0472">Membrane</keyword>